<gene>
    <name evidence="2" type="ORF">E2605_07230</name>
</gene>
<dbReference type="RefSeq" id="WP_026626225.1">
    <property type="nucleotide sequence ID" value="NZ_JAWZLG010000100.1"/>
</dbReference>
<feature type="chain" id="PRO_5021436126" evidence="1">
    <location>
        <begin position="20"/>
        <end position="263"/>
    </location>
</feature>
<sequence>MKKKILLLMVVFSLGIVHAQVGINTQTPLGIFHIDPKGDTSGGITNTSDDIIVTATGNVGIGTISPDARMHIKTDNDTPAFKLQDGNEKSASVLISDESGNATWGRGLIGSVIGKLGVGATMYLPDYKLTGLPYIVKDTGSYIDLPPGRWLVYVTFQLPPLDASKHDSTPAYWIRSTFYDSPALVSLPGFSSDIEDGSQISGSGWYDTPGIVSGFTILKNTGVKKKYYLYIGLVSFYKAAPYTITIGGNGHPENSIVAIQLNS</sequence>
<protein>
    <submittedName>
        <fullName evidence="2">Uncharacterized protein</fullName>
    </submittedName>
</protein>
<dbReference type="OrthoDB" id="1252924at2"/>
<name>A0A4Y8L4C6_9BACT</name>
<comment type="caution">
    <text evidence="2">The sequence shown here is derived from an EMBL/GenBank/DDBJ whole genome shotgun (WGS) entry which is preliminary data.</text>
</comment>
<reference evidence="2 3" key="1">
    <citation type="submission" date="2019-03" db="EMBL/GenBank/DDBJ databases">
        <title>San Antonio Military Medical Center submission to MRSN (WRAIR), pending publication.</title>
        <authorList>
            <person name="Blyth D.M."/>
            <person name="Mccarthy S.L."/>
            <person name="Schall S.E."/>
            <person name="Stam J.A."/>
            <person name="Ong A.C."/>
            <person name="Mcgann P.T."/>
        </authorList>
    </citation>
    <scope>NUCLEOTIDE SEQUENCE [LARGE SCALE GENOMIC DNA]</scope>
    <source>
        <strain evidence="2 3">MRSN571793</strain>
    </source>
</reference>
<feature type="signal peptide" evidence="1">
    <location>
        <begin position="1"/>
        <end position="19"/>
    </location>
</feature>
<organism evidence="2 3">
    <name type="scientific">Dysgonomonas capnocytophagoides</name>
    <dbReference type="NCBI Taxonomy" id="45254"/>
    <lineage>
        <taxon>Bacteria</taxon>
        <taxon>Pseudomonadati</taxon>
        <taxon>Bacteroidota</taxon>
        <taxon>Bacteroidia</taxon>
        <taxon>Bacteroidales</taxon>
        <taxon>Dysgonomonadaceae</taxon>
        <taxon>Dysgonomonas</taxon>
    </lineage>
</organism>
<dbReference type="EMBL" id="SOML01000003">
    <property type="protein sequence ID" value="TFD97453.1"/>
    <property type="molecule type" value="Genomic_DNA"/>
</dbReference>
<keyword evidence="3" id="KW-1185">Reference proteome</keyword>
<proteinExistence type="predicted"/>
<accession>A0A4Y8L4C6</accession>
<evidence type="ECO:0000313" key="2">
    <source>
        <dbReference type="EMBL" id="TFD97453.1"/>
    </source>
</evidence>
<evidence type="ECO:0000256" key="1">
    <source>
        <dbReference type="SAM" id="SignalP"/>
    </source>
</evidence>
<dbReference type="AlphaFoldDB" id="A0A4Y8L4C6"/>
<evidence type="ECO:0000313" key="3">
    <source>
        <dbReference type="Proteomes" id="UP000297861"/>
    </source>
</evidence>
<dbReference type="Proteomes" id="UP000297861">
    <property type="component" value="Unassembled WGS sequence"/>
</dbReference>
<keyword evidence="1" id="KW-0732">Signal</keyword>
<dbReference type="STRING" id="1121485.GCA_000426485_02317"/>